<organism evidence="6 7">
    <name type="scientific">Geotalea daltonii (strain DSM 22248 / JCM 15807 / FRC-32)</name>
    <name type="common">Geobacter daltonii</name>
    <dbReference type="NCBI Taxonomy" id="316067"/>
    <lineage>
        <taxon>Bacteria</taxon>
        <taxon>Pseudomonadati</taxon>
        <taxon>Thermodesulfobacteriota</taxon>
        <taxon>Desulfuromonadia</taxon>
        <taxon>Geobacterales</taxon>
        <taxon>Geobacteraceae</taxon>
        <taxon>Geotalea</taxon>
    </lineage>
</organism>
<evidence type="ECO:0000256" key="3">
    <source>
        <dbReference type="ARBA" id="ARBA00022723"/>
    </source>
</evidence>
<dbReference type="Gene3D" id="3.55.10.10">
    <property type="entry name" value="Archease domain"/>
    <property type="match status" value="1"/>
</dbReference>
<keyword evidence="3" id="KW-0479">Metal-binding</keyword>
<dbReference type="SUPFAM" id="SSF69819">
    <property type="entry name" value="MTH1598-like"/>
    <property type="match status" value="1"/>
</dbReference>
<evidence type="ECO:0000256" key="4">
    <source>
        <dbReference type="ARBA" id="ARBA00022837"/>
    </source>
</evidence>
<name>B9LZC1_GEODF</name>
<dbReference type="PANTHER" id="PTHR12682:SF11">
    <property type="entry name" value="PROTEIN ARCHEASE"/>
    <property type="match status" value="1"/>
</dbReference>
<dbReference type="OrthoDB" id="513063at2"/>
<dbReference type="Proteomes" id="UP000007721">
    <property type="component" value="Chromosome"/>
</dbReference>
<dbReference type="STRING" id="316067.Geob_2320"/>
<dbReference type="GO" id="GO:0046872">
    <property type="term" value="F:metal ion binding"/>
    <property type="evidence" value="ECO:0007669"/>
    <property type="project" value="UniProtKB-KW"/>
</dbReference>
<dbReference type="InterPro" id="IPR023572">
    <property type="entry name" value="Archease_dom"/>
</dbReference>
<dbReference type="eggNOG" id="COG1371">
    <property type="taxonomic scope" value="Bacteria"/>
</dbReference>
<sequence>MPYHYLENIATADTAFEASGTTLEEVFTAAADALLNTMTEDVAGIGPEESLEFELENAALDLLLFDVLNELVFLKDAKRLLLRIQSLYFSQEAGMHRAKVIARGERIDPAKHRLLTDVKAVTLHRFSLKNDEHGWKACVVLDV</sequence>
<feature type="domain" description="Archease" evidence="5">
    <location>
        <begin position="3"/>
        <end position="143"/>
    </location>
</feature>
<evidence type="ECO:0000256" key="1">
    <source>
        <dbReference type="ARBA" id="ARBA00007963"/>
    </source>
</evidence>
<protein>
    <recommendedName>
        <fullName evidence="5">Archease domain-containing protein</fullName>
    </recommendedName>
</protein>
<dbReference type="InterPro" id="IPR036820">
    <property type="entry name" value="Archease_dom_sf"/>
</dbReference>
<gene>
    <name evidence="6" type="ordered locus">Geob_2320</name>
</gene>
<keyword evidence="4" id="KW-0106">Calcium</keyword>
<dbReference type="AlphaFoldDB" id="B9LZC1"/>
<proteinExistence type="inferred from homology"/>
<evidence type="ECO:0000256" key="2">
    <source>
        <dbReference type="ARBA" id="ARBA00022694"/>
    </source>
</evidence>
<dbReference type="GO" id="GO:0008033">
    <property type="term" value="P:tRNA processing"/>
    <property type="evidence" value="ECO:0007669"/>
    <property type="project" value="UniProtKB-KW"/>
</dbReference>
<dbReference type="Pfam" id="PF01951">
    <property type="entry name" value="Archease"/>
    <property type="match status" value="1"/>
</dbReference>
<keyword evidence="7" id="KW-1185">Reference proteome</keyword>
<dbReference type="PANTHER" id="PTHR12682">
    <property type="entry name" value="ARCHEASE"/>
    <property type="match status" value="1"/>
</dbReference>
<dbReference type="HOGENOM" id="CLU_111362_3_0_7"/>
<evidence type="ECO:0000313" key="6">
    <source>
        <dbReference type="EMBL" id="ACM20674.1"/>
    </source>
</evidence>
<reference evidence="6 7" key="1">
    <citation type="submission" date="2009-01" db="EMBL/GenBank/DDBJ databases">
        <title>Complete sequence of Geobacter sp. FRC-32.</title>
        <authorList>
            <consortium name="US DOE Joint Genome Institute"/>
            <person name="Lucas S."/>
            <person name="Copeland A."/>
            <person name="Lapidus A."/>
            <person name="Glavina del Rio T."/>
            <person name="Dalin E."/>
            <person name="Tice H."/>
            <person name="Bruce D."/>
            <person name="Goodwin L."/>
            <person name="Pitluck S."/>
            <person name="Saunders E."/>
            <person name="Brettin T."/>
            <person name="Detter J.C."/>
            <person name="Han C."/>
            <person name="Larimer F."/>
            <person name="Land M."/>
            <person name="Hauser L."/>
            <person name="Kyrpides N."/>
            <person name="Ovchinnikova G."/>
            <person name="Kostka J."/>
            <person name="Richardson P."/>
        </authorList>
    </citation>
    <scope>NUCLEOTIDE SEQUENCE [LARGE SCALE GENOMIC DNA]</scope>
    <source>
        <strain evidence="7">DSM 22248 / JCM 15807 / FRC-32</strain>
    </source>
</reference>
<dbReference type="RefSeq" id="WP_012647403.1">
    <property type="nucleotide sequence ID" value="NC_011979.1"/>
</dbReference>
<evidence type="ECO:0000313" key="7">
    <source>
        <dbReference type="Proteomes" id="UP000007721"/>
    </source>
</evidence>
<evidence type="ECO:0000259" key="5">
    <source>
        <dbReference type="Pfam" id="PF01951"/>
    </source>
</evidence>
<comment type="similarity">
    <text evidence="1">Belongs to the archease family.</text>
</comment>
<accession>B9LZC1</accession>
<keyword evidence="2" id="KW-0819">tRNA processing</keyword>
<dbReference type="EMBL" id="CP001390">
    <property type="protein sequence ID" value="ACM20674.1"/>
    <property type="molecule type" value="Genomic_DNA"/>
</dbReference>
<dbReference type="KEGG" id="geo:Geob_2320"/>
<dbReference type="InterPro" id="IPR002804">
    <property type="entry name" value="Archease"/>
</dbReference>